<dbReference type="CTD" id="4509"/>
<name>A0A1W5WVH2_9BIVA</name>
<gene>
    <name evidence="2" type="primary">ATP8</name>
</gene>
<evidence type="ECO:0000256" key="1">
    <source>
        <dbReference type="SAM" id="Phobius"/>
    </source>
</evidence>
<dbReference type="AlphaFoldDB" id="A0A1W5WVH2"/>
<keyword evidence="1" id="KW-0472">Membrane</keyword>
<keyword evidence="1" id="KW-1133">Transmembrane helix</keyword>
<organism evidence="2">
    <name type="scientific">Petrasma pervernicosa</name>
    <dbReference type="NCBI Taxonomy" id="642806"/>
    <lineage>
        <taxon>Eukaryota</taxon>
        <taxon>Metazoa</taxon>
        <taxon>Spiralia</taxon>
        <taxon>Lophotrochozoa</taxon>
        <taxon>Mollusca</taxon>
        <taxon>Bivalvia</taxon>
        <taxon>Protobranchia</taxon>
        <taxon>Solemyida</taxon>
        <taxon>Solemyoidea</taxon>
        <taxon>Solemyidae</taxon>
        <taxon>Petrasma</taxon>
    </lineage>
</organism>
<reference evidence="2" key="1">
    <citation type="submission" date="2016-11" db="EMBL/GenBank/DDBJ databases">
        <title>Mixed transmission modes and dynamic genome evolution in an obligate animal-bacterial symbiosis.</title>
        <authorList>
            <person name="Russell S.L."/>
            <person name="Corbett-Detig R.B."/>
            <person name="Cavanaugh C.M."/>
        </authorList>
    </citation>
    <scope>NUCLEOTIDE SEQUENCE</scope>
    <source>
        <tissue evidence="2">Gill</tissue>
    </source>
</reference>
<keyword evidence="1" id="KW-0812">Transmembrane</keyword>
<accession>A0A1W5WVH2</accession>
<dbReference type="GeneID" id="32956111"/>
<feature type="transmembrane region" description="Helical" evidence="1">
    <location>
        <begin position="6"/>
        <end position="29"/>
    </location>
</feature>
<dbReference type="EMBL" id="KY244080">
    <property type="protein sequence ID" value="ARH10765.1"/>
    <property type="molecule type" value="Genomic_DNA"/>
</dbReference>
<geneLocation type="mitochondrion" evidence="2"/>
<dbReference type="RefSeq" id="YP_009378333.1">
    <property type="nucleotide sequence ID" value="NC_034905.1"/>
</dbReference>
<sequence>MPQLSPLNWLFLFVLFWSVIFLMMSMVWWSSKKSFLVKIEKESSKVFSRIFDWK</sequence>
<keyword evidence="2" id="KW-0496">Mitochondrion</keyword>
<protein>
    <submittedName>
        <fullName evidence="2">ATP synthase F0 subunit 8</fullName>
    </submittedName>
</protein>
<evidence type="ECO:0000313" key="2">
    <source>
        <dbReference type="EMBL" id="ARH10765.1"/>
    </source>
</evidence>
<proteinExistence type="predicted"/>